<organism evidence="1 2">
    <name type="scientific">Berkelbacteria bacterium GW2011_GWE1_39_12</name>
    <dbReference type="NCBI Taxonomy" id="1618337"/>
    <lineage>
        <taxon>Bacteria</taxon>
        <taxon>Candidatus Berkelbacteria</taxon>
    </lineage>
</organism>
<sequence length="122" mass="14020">MEGFLGQDNDDVMIQDVCDGSYHRVHFTAALKVVGKDRPLHEQFEEPIGHAIDRVIHSIDNYTRLMVTPFGIKVCSMCTWPSDGQKIRATIILTRAKKMSTKMWVRRGAMFSEYFQKESQPV</sequence>
<dbReference type="Proteomes" id="UP000035648">
    <property type="component" value="Chromosome"/>
</dbReference>
<reference evidence="1 2" key="1">
    <citation type="journal article" date="2015" name="Nature">
        <title>rRNA introns, odd ribosomes, and small enigmatic genomes across a large radiation of phyla.</title>
        <authorList>
            <person name="Brown C.T."/>
            <person name="Hug L.A."/>
            <person name="Thomas B.C."/>
            <person name="Sharon I."/>
            <person name="Castelle C.J."/>
            <person name="Singh A."/>
            <person name="Wilkins M.J."/>
            <person name="Williams K.H."/>
            <person name="Banfield J.F."/>
        </authorList>
    </citation>
    <scope>NUCLEOTIDE SEQUENCE [LARGE SCALE GENOMIC DNA]</scope>
</reference>
<name>A0A0G4B4C7_9BACT</name>
<dbReference type="STRING" id="1618337.UT28_C0001G0028"/>
<dbReference type="EMBL" id="CP011213">
    <property type="protein sequence ID" value="AKM81847.1"/>
    <property type="molecule type" value="Genomic_DNA"/>
</dbReference>
<gene>
    <name evidence="1" type="ORF">UT28_C0001G0028</name>
</gene>
<dbReference type="AlphaFoldDB" id="A0A0G4B4C7"/>
<dbReference type="KEGG" id="bbgw:UT28_C0001G0028"/>
<accession>A0A0G4B4C7</accession>
<evidence type="ECO:0000313" key="2">
    <source>
        <dbReference type="Proteomes" id="UP000035648"/>
    </source>
</evidence>
<evidence type="ECO:0000313" key="1">
    <source>
        <dbReference type="EMBL" id="AKM81847.1"/>
    </source>
</evidence>
<protein>
    <submittedName>
        <fullName evidence="1">Uncharacterized protein</fullName>
    </submittedName>
</protein>
<proteinExistence type="predicted"/>